<name>A0A1F7UWP7_9BACT</name>
<gene>
    <name evidence="9" type="primary">secD</name>
    <name evidence="12" type="ORF">A2936_03885</name>
</gene>
<dbReference type="InterPro" id="IPR048634">
    <property type="entry name" value="SecD_SecF_C"/>
</dbReference>
<dbReference type="AlphaFoldDB" id="A0A1F7UWP7"/>
<dbReference type="PROSITE" id="PS50198">
    <property type="entry name" value="PPIC_PPIASE_2"/>
    <property type="match status" value="1"/>
</dbReference>
<dbReference type="PROSITE" id="PS01096">
    <property type="entry name" value="PPIC_PPIASE_1"/>
    <property type="match status" value="1"/>
</dbReference>
<dbReference type="InterPro" id="IPR022646">
    <property type="entry name" value="SecD/SecF_CS"/>
</dbReference>
<comment type="subcellular location">
    <subcellularLocation>
        <location evidence="1 9">Cell membrane</location>
        <topology evidence="1 9">Multi-pass membrane protein</topology>
    </subcellularLocation>
</comment>
<evidence type="ECO:0000259" key="11">
    <source>
        <dbReference type="PROSITE" id="PS50198"/>
    </source>
</evidence>
<dbReference type="EMBL" id="MGEK01000012">
    <property type="protein sequence ID" value="OGL82699.1"/>
    <property type="molecule type" value="Genomic_DNA"/>
</dbReference>
<keyword evidence="6 9" id="KW-1133">Transmembrane helix</keyword>
<comment type="function">
    <text evidence="9">Part of the Sec protein translocase complex. Interacts with the SecYEG preprotein conducting channel. SecDF uses the proton motive force (PMF) to complete protein translocation after the ATP-dependent function of SecA.</text>
</comment>
<dbReference type="PANTHER" id="PTHR30081">
    <property type="entry name" value="PROTEIN-EXPORT MEMBRANE PROTEIN SEC"/>
    <property type="match status" value="1"/>
</dbReference>
<dbReference type="InterPro" id="IPR046357">
    <property type="entry name" value="PPIase_dom_sf"/>
</dbReference>
<keyword evidence="5 9" id="KW-0653">Protein transport</keyword>
<feature type="transmembrane region" description="Helical" evidence="9">
    <location>
        <begin position="462"/>
        <end position="478"/>
    </location>
</feature>
<feature type="transmembrane region" description="Helical" evidence="9">
    <location>
        <begin position="42"/>
        <end position="63"/>
    </location>
</feature>
<dbReference type="GO" id="GO:0006605">
    <property type="term" value="P:protein targeting"/>
    <property type="evidence" value="ECO:0007669"/>
    <property type="project" value="UniProtKB-UniRule"/>
</dbReference>
<dbReference type="PANTHER" id="PTHR30081:SF1">
    <property type="entry name" value="PROTEIN TRANSLOCASE SUBUNIT SECD"/>
    <property type="match status" value="1"/>
</dbReference>
<dbReference type="Pfam" id="PF02355">
    <property type="entry name" value="SecD_SecF_C"/>
    <property type="match status" value="1"/>
</dbReference>
<organism evidence="12 13">
    <name type="scientific">Candidatus Uhrbacteria bacterium RIFCSPLOWO2_01_FULL_47_25</name>
    <dbReference type="NCBI Taxonomy" id="1802402"/>
    <lineage>
        <taxon>Bacteria</taxon>
        <taxon>Candidatus Uhriibacteriota</taxon>
    </lineage>
</organism>
<keyword evidence="2 9" id="KW-0813">Transport</keyword>
<evidence type="ECO:0000256" key="10">
    <source>
        <dbReference type="PROSITE-ProRule" id="PRU00278"/>
    </source>
</evidence>
<accession>A0A1F7UWP7</accession>
<evidence type="ECO:0000256" key="6">
    <source>
        <dbReference type="ARBA" id="ARBA00022989"/>
    </source>
</evidence>
<dbReference type="Pfam" id="PF21760">
    <property type="entry name" value="SecD_1st"/>
    <property type="match status" value="1"/>
</dbReference>
<dbReference type="GO" id="GO:0003755">
    <property type="term" value="F:peptidyl-prolyl cis-trans isomerase activity"/>
    <property type="evidence" value="ECO:0007669"/>
    <property type="project" value="UniProtKB-KW"/>
</dbReference>
<evidence type="ECO:0000256" key="3">
    <source>
        <dbReference type="ARBA" id="ARBA00022475"/>
    </source>
</evidence>
<proteinExistence type="inferred from homology"/>
<reference evidence="12 13" key="1">
    <citation type="journal article" date="2016" name="Nat. Commun.">
        <title>Thousands of microbial genomes shed light on interconnected biogeochemical processes in an aquifer system.</title>
        <authorList>
            <person name="Anantharaman K."/>
            <person name="Brown C.T."/>
            <person name="Hug L.A."/>
            <person name="Sharon I."/>
            <person name="Castelle C.J."/>
            <person name="Probst A.J."/>
            <person name="Thomas B.C."/>
            <person name="Singh A."/>
            <person name="Wilkins M.J."/>
            <person name="Karaoz U."/>
            <person name="Brodie E.L."/>
            <person name="Williams K.H."/>
            <person name="Hubbard S.S."/>
            <person name="Banfield J.F."/>
        </authorList>
    </citation>
    <scope>NUCLEOTIDE SEQUENCE [LARGE SCALE GENOMIC DNA]</scope>
</reference>
<dbReference type="InterPro" id="IPR048631">
    <property type="entry name" value="SecD_1st"/>
</dbReference>
<dbReference type="InterPro" id="IPR023058">
    <property type="entry name" value="PPIase_PpiC_CS"/>
</dbReference>
<evidence type="ECO:0000256" key="5">
    <source>
        <dbReference type="ARBA" id="ARBA00022927"/>
    </source>
</evidence>
<dbReference type="GO" id="GO:0065002">
    <property type="term" value="P:intracellular protein transmembrane transport"/>
    <property type="evidence" value="ECO:0007669"/>
    <property type="project" value="UniProtKB-UniRule"/>
</dbReference>
<dbReference type="InterPro" id="IPR005791">
    <property type="entry name" value="SecD"/>
</dbReference>
<dbReference type="Pfam" id="PF07549">
    <property type="entry name" value="Sec_GG"/>
    <property type="match status" value="1"/>
</dbReference>
<evidence type="ECO:0000256" key="2">
    <source>
        <dbReference type="ARBA" id="ARBA00022448"/>
    </source>
</evidence>
<protein>
    <recommendedName>
        <fullName evidence="9">Protein translocase subunit SecD</fullName>
    </recommendedName>
</protein>
<sequence length="630" mass="70736">MLFVWKIILFVLQWIGWLVLTVWSIFLWLWQKLRGTFQTTRGRVRWALVSVIILALLSGLSVYPNYYNQLASAANGQISRLSDWPAPSYLNWLKPVSRLRLPEYPEKPFRLGLDLVGGTQLLYDADTSKIPLSDRVSALEGVRDVIERRVNAFGVAEPLVQTDKTGDQWRVLVELAGVKDVNEAIKQIGETPLLEFKEQNEAPTVSVLTDEQKKEIVESEKKAKKTAEDLLKRLNRGEDFAELAKTYSEDPGSKDAGGDLGWAKKGMFVPEFDRALFEELKVGERAKQPVRTQFGYHIIEKLEERQDDKGELEIQARHILIAAKSERDFQPPQNPEDQWKNTALSGKQLKRASVVFDEQTQQPQVSLEFNDEGSKLFEEITSRNVDKMVGIFLDKQPISLPKVQQAITGGRAVITGTFTVQEAKLLAQRLNAGALPVPINLVSQQTVGASLGEIAIQRSLRAGLYGFLLVAIFMILYYRLPGIIAVVALLMYAAFVLAIFKLWPVTLTLAGIAGFILSLGMAVDANILIFERLKEELRLGKSLPQAMQAGFERAWTSIRDSNVSSLITCVILSWFGTSVVKGFALTLAIGIVVSMFSAITVTRTFLRVIIRERQQSRLWLYGVRRKSILV</sequence>
<keyword evidence="3 9" id="KW-1003">Cell membrane</keyword>
<comment type="subunit">
    <text evidence="9">Forms a complex with SecF. Part of the essential Sec protein translocation apparatus which comprises SecA, SecYEG and auxiliary proteins SecDF. Other proteins may also be involved.</text>
</comment>
<dbReference type="InterPro" id="IPR000297">
    <property type="entry name" value="PPIase_PpiC"/>
</dbReference>
<evidence type="ECO:0000256" key="8">
    <source>
        <dbReference type="ARBA" id="ARBA00023136"/>
    </source>
</evidence>
<dbReference type="Proteomes" id="UP000176846">
    <property type="component" value="Unassembled WGS sequence"/>
</dbReference>
<dbReference type="Pfam" id="PF13616">
    <property type="entry name" value="Rotamase_3"/>
    <property type="match status" value="1"/>
</dbReference>
<feature type="transmembrane region" description="Helical" evidence="9">
    <location>
        <begin position="583"/>
        <end position="606"/>
    </location>
</feature>
<dbReference type="SUPFAM" id="SSF82866">
    <property type="entry name" value="Multidrug efflux transporter AcrB transmembrane domain"/>
    <property type="match status" value="1"/>
</dbReference>
<keyword evidence="10" id="KW-0413">Isomerase</keyword>
<evidence type="ECO:0000313" key="12">
    <source>
        <dbReference type="EMBL" id="OGL82699.1"/>
    </source>
</evidence>
<comment type="caution">
    <text evidence="12">The sequence shown here is derived from an EMBL/GenBank/DDBJ whole genome shotgun (WGS) entry which is preliminary data.</text>
</comment>
<evidence type="ECO:0000256" key="7">
    <source>
        <dbReference type="ARBA" id="ARBA00023010"/>
    </source>
</evidence>
<dbReference type="Gene3D" id="3.30.1360.200">
    <property type="match status" value="1"/>
</dbReference>
<keyword evidence="4 9" id="KW-0812">Transmembrane</keyword>
<evidence type="ECO:0000313" key="13">
    <source>
        <dbReference type="Proteomes" id="UP000176846"/>
    </source>
</evidence>
<feature type="domain" description="PpiC" evidence="11">
    <location>
        <begin position="199"/>
        <end position="303"/>
    </location>
</feature>
<keyword evidence="8 9" id="KW-0472">Membrane</keyword>
<comment type="similarity">
    <text evidence="9">Belongs to the SecD/SecF family. SecD subfamily.</text>
</comment>
<dbReference type="InterPro" id="IPR001036">
    <property type="entry name" value="Acrflvin-R"/>
</dbReference>
<dbReference type="GO" id="GO:0005886">
    <property type="term" value="C:plasma membrane"/>
    <property type="evidence" value="ECO:0007669"/>
    <property type="project" value="UniProtKB-SubCell"/>
</dbReference>
<dbReference type="FunFam" id="1.20.1640.10:FF:000004">
    <property type="entry name" value="Protein translocase subunit SecD"/>
    <property type="match status" value="1"/>
</dbReference>
<dbReference type="Gene3D" id="3.30.70.3400">
    <property type="match status" value="1"/>
</dbReference>
<dbReference type="SUPFAM" id="SSF54534">
    <property type="entry name" value="FKBP-like"/>
    <property type="match status" value="1"/>
</dbReference>
<dbReference type="Gene3D" id="1.20.1640.10">
    <property type="entry name" value="Multidrug efflux transporter AcrB transmembrane domain"/>
    <property type="match status" value="1"/>
</dbReference>
<dbReference type="Pfam" id="PF22599">
    <property type="entry name" value="SecDF_P1_head"/>
    <property type="match status" value="1"/>
</dbReference>
<keyword evidence="10" id="KW-0697">Rotamase</keyword>
<evidence type="ECO:0000256" key="4">
    <source>
        <dbReference type="ARBA" id="ARBA00022692"/>
    </source>
</evidence>
<keyword evidence="7 9" id="KW-0811">Translocation</keyword>
<feature type="transmembrane region" description="Helical" evidence="9">
    <location>
        <begin position="561"/>
        <end position="577"/>
    </location>
</feature>
<dbReference type="GO" id="GO:0043952">
    <property type="term" value="P:protein transport by the Sec complex"/>
    <property type="evidence" value="ECO:0007669"/>
    <property type="project" value="UniProtKB-UniRule"/>
</dbReference>
<dbReference type="GO" id="GO:0015450">
    <property type="term" value="F:protein-transporting ATPase activity"/>
    <property type="evidence" value="ECO:0007669"/>
    <property type="project" value="InterPro"/>
</dbReference>
<dbReference type="Gene3D" id="3.10.50.40">
    <property type="match status" value="1"/>
</dbReference>
<dbReference type="PRINTS" id="PR00702">
    <property type="entry name" value="ACRIFLAVINRP"/>
</dbReference>
<feature type="transmembrane region" description="Helical" evidence="9">
    <location>
        <begin position="6"/>
        <end position="30"/>
    </location>
</feature>
<evidence type="ECO:0000256" key="1">
    <source>
        <dbReference type="ARBA" id="ARBA00004651"/>
    </source>
</evidence>
<dbReference type="InterPro" id="IPR022813">
    <property type="entry name" value="SecD/SecF_arch_bac"/>
</dbReference>
<dbReference type="NCBIfam" id="TIGR00916">
    <property type="entry name" value="2A0604s01"/>
    <property type="match status" value="1"/>
</dbReference>
<evidence type="ECO:0000256" key="9">
    <source>
        <dbReference type="HAMAP-Rule" id="MF_01463"/>
    </source>
</evidence>
<dbReference type="NCBIfam" id="TIGR01129">
    <property type="entry name" value="secD"/>
    <property type="match status" value="1"/>
</dbReference>
<dbReference type="HAMAP" id="MF_01463_B">
    <property type="entry name" value="SecD_B"/>
    <property type="match status" value="1"/>
</dbReference>
<dbReference type="InterPro" id="IPR054384">
    <property type="entry name" value="SecDF_P1_head"/>
</dbReference>
<dbReference type="InterPro" id="IPR055344">
    <property type="entry name" value="SecD_SecF_C_bact"/>
</dbReference>
<feature type="transmembrane region" description="Helical" evidence="9">
    <location>
        <begin position="509"/>
        <end position="530"/>
    </location>
</feature>